<dbReference type="InterPro" id="IPR051010">
    <property type="entry name" value="BCAA_transport"/>
</dbReference>
<dbReference type="InterPro" id="IPR028082">
    <property type="entry name" value="Peripla_BP_I"/>
</dbReference>
<keyword evidence="2 3" id="KW-0732">Signal</keyword>
<dbReference type="InterPro" id="IPR028081">
    <property type="entry name" value="Leu-bd"/>
</dbReference>
<name>A0A556ABP4_9BURK</name>
<protein>
    <submittedName>
        <fullName evidence="5">ABC transporter substrate-binding protein</fullName>
    </submittedName>
</protein>
<dbReference type="Proteomes" id="UP000318405">
    <property type="component" value="Unassembled WGS sequence"/>
</dbReference>
<reference evidence="5 6" key="1">
    <citation type="submission" date="2019-07" db="EMBL/GenBank/DDBJ databases">
        <title>Qingshengfaniella alkalisoli gen. nov., sp. nov., isolated from saline soil.</title>
        <authorList>
            <person name="Xu L."/>
            <person name="Huang X.-X."/>
            <person name="Sun J.-Q."/>
        </authorList>
    </citation>
    <scope>NUCLEOTIDE SEQUENCE [LARGE SCALE GENOMIC DNA]</scope>
    <source>
        <strain evidence="5 6">DSM 27279</strain>
    </source>
</reference>
<dbReference type="AlphaFoldDB" id="A0A556ABP4"/>
<dbReference type="Pfam" id="PF13458">
    <property type="entry name" value="Peripla_BP_6"/>
    <property type="match status" value="1"/>
</dbReference>
<organism evidence="5 6">
    <name type="scientific">Verticiella sediminum</name>
    <dbReference type="NCBI Taxonomy" id="1247510"/>
    <lineage>
        <taxon>Bacteria</taxon>
        <taxon>Pseudomonadati</taxon>
        <taxon>Pseudomonadota</taxon>
        <taxon>Betaproteobacteria</taxon>
        <taxon>Burkholderiales</taxon>
        <taxon>Alcaligenaceae</taxon>
        <taxon>Verticiella</taxon>
    </lineage>
</organism>
<evidence type="ECO:0000313" key="6">
    <source>
        <dbReference type="Proteomes" id="UP000318405"/>
    </source>
</evidence>
<comment type="caution">
    <text evidence="5">The sequence shown here is derived from an EMBL/GenBank/DDBJ whole genome shotgun (WGS) entry which is preliminary data.</text>
</comment>
<dbReference type="SUPFAM" id="SSF53822">
    <property type="entry name" value="Periplasmic binding protein-like I"/>
    <property type="match status" value="1"/>
</dbReference>
<dbReference type="PANTHER" id="PTHR30483:SF38">
    <property type="entry name" value="BLR7848 PROTEIN"/>
    <property type="match status" value="1"/>
</dbReference>
<feature type="signal peptide" evidence="3">
    <location>
        <begin position="1"/>
        <end position="22"/>
    </location>
</feature>
<dbReference type="RefSeq" id="WP_143950209.1">
    <property type="nucleotide sequence ID" value="NZ_BAABMB010000003.1"/>
</dbReference>
<dbReference type="CDD" id="cd06333">
    <property type="entry name" value="PBP1_ABC_RPA1789-like"/>
    <property type="match status" value="1"/>
</dbReference>
<comment type="similarity">
    <text evidence="1">Belongs to the leucine-binding protein family.</text>
</comment>
<gene>
    <name evidence="5" type="ORF">FOZ76_20920</name>
</gene>
<evidence type="ECO:0000256" key="3">
    <source>
        <dbReference type="SAM" id="SignalP"/>
    </source>
</evidence>
<evidence type="ECO:0000313" key="5">
    <source>
        <dbReference type="EMBL" id="TSH90293.1"/>
    </source>
</evidence>
<feature type="domain" description="Leucine-binding protein" evidence="4">
    <location>
        <begin position="24"/>
        <end position="379"/>
    </location>
</feature>
<proteinExistence type="inferred from homology"/>
<sequence>MRTLTLKLAAAALAFAAGGAQADITVGINLGTTGPGAAIGIPTKDTVLLWPRKLGDQIAHYVLLDDASDVTAAVRNARKFVDELKVDVVVGPNITPNALAVQEVAAAAQTPMLALAASASIVEPQDEPKRQWSFKLPQNDSLMAGALARYMAQTGIKTVGFIGFADAYGASWWNTFSAAAQAAGLQIVADERYQRNDTSVTGQALKLISARPDAVLVAGSGAPAVLPQKTLVERGYAGKIFQTHGIASPQYLQIGGKDVEGTVFPTGPVVVARELPADHPVREVAVQFVEQYEAKYGQGTSTQFAGDAWGAWIMLDNAVRRAMRFGKVEPGTPAFRQALRDALEQTENLTVPNGVLNLSPQDHQGFDERAVVMGVVRDGKFSYLDEAPKP</sequence>
<dbReference type="PANTHER" id="PTHR30483">
    <property type="entry name" value="LEUCINE-SPECIFIC-BINDING PROTEIN"/>
    <property type="match status" value="1"/>
</dbReference>
<dbReference type="Gene3D" id="3.40.50.2300">
    <property type="match status" value="2"/>
</dbReference>
<dbReference type="OrthoDB" id="5290698at2"/>
<keyword evidence="6" id="KW-1185">Reference proteome</keyword>
<evidence type="ECO:0000256" key="1">
    <source>
        <dbReference type="ARBA" id="ARBA00010062"/>
    </source>
</evidence>
<evidence type="ECO:0000259" key="4">
    <source>
        <dbReference type="Pfam" id="PF13458"/>
    </source>
</evidence>
<evidence type="ECO:0000256" key="2">
    <source>
        <dbReference type="ARBA" id="ARBA00022729"/>
    </source>
</evidence>
<feature type="chain" id="PRO_5021706288" evidence="3">
    <location>
        <begin position="23"/>
        <end position="390"/>
    </location>
</feature>
<accession>A0A556ABP4</accession>
<dbReference type="EMBL" id="VLTJ01000039">
    <property type="protein sequence ID" value="TSH90293.1"/>
    <property type="molecule type" value="Genomic_DNA"/>
</dbReference>